<dbReference type="GO" id="GO:0003700">
    <property type="term" value="F:DNA-binding transcription factor activity"/>
    <property type="evidence" value="ECO:0000318"/>
    <property type="project" value="GO_Central"/>
</dbReference>
<dbReference type="eggNOG" id="ENOG502QRFG">
    <property type="taxonomic scope" value="Eukaryota"/>
</dbReference>
<evidence type="ECO:0000313" key="2">
    <source>
        <dbReference type="Proteomes" id="UP000189703"/>
    </source>
</evidence>
<dbReference type="AlphaFoldDB" id="A0A1U7ZCH6"/>
<dbReference type="Proteomes" id="UP000189703">
    <property type="component" value="Unplaced"/>
</dbReference>
<dbReference type="GeneID" id="104588675"/>
<dbReference type="InParanoid" id="A0A1U7ZCH6"/>
<dbReference type="InterPro" id="IPR005175">
    <property type="entry name" value="PPC_dom"/>
</dbReference>
<dbReference type="PROSITE" id="PS51742">
    <property type="entry name" value="PPC"/>
    <property type="match status" value="1"/>
</dbReference>
<dbReference type="InterPro" id="IPR014476">
    <property type="entry name" value="AHL15-29"/>
</dbReference>
<dbReference type="PANTHER" id="PTHR31100">
    <property type="entry name" value="AT-HOOK MOTIF NUCLEAR-LOCALIZED PROTEIN 15"/>
    <property type="match status" value="1"/>
</dbReference>
<reference evidence="3" key="1">
    <citation type="submission" date="2025-08" db="UniProtKB">
        <authorList>
            <consortium name="RefSeq"/>
        </authorList>
    </citation>
    <scope>IDENTIFICATION</scope>
</reference>
<feature type="domain" description="PPC" evidence="1">
    <location>
        <begin position="52"/>
        <end position="197"/>
    </location>
</feature>
<sequence>MEKQDLGLPKFFMVLERLLREDKEEEPELSEEPPVLFSLEPVLESSFDLLGGNNLLVPRLERVEGNDVLEMGFHSGLLRRLLRRVLVNDLLRVLSGSRAVTNVTLRQPAAPGVVVALHGRFVILSLTEAFLPGPAPLGSTGLTVYLAGGQGQVVGGSVVGTLMTAGPVMVIAATFSTATFEQLPLDEEEEAGSGGQGQLP</sequence>
<evidence type="ECO:0000259" key="1">
    <source>
        <dbReference type="PROSITE" id="PS51742"/>
    </source>
</evidence>
<evidence type="ECO:0000313" key="3">
    <source>
        <dbReference type="RefSeq" id="XP_010245002.1"/>
    </source>
</evidence>
<dbReference type="RefSeq" id="XP_010245002.1">
    <property type="nucleotide sequence ID" value="XM_010246700.1"/>
</dbReference>
<dbReference type="PANTHER" id="PTHR31100:SF3">
    <property type="entry name" value="AT-HOOK MOTIF NUCLEAR-LOCALIZED PROTEIN 20"/>
    <property type="match status" value="1"/>
</dbReference>
<accession>A0A1U7ZCH6</accession>
<dbReference type="Gene3D" id="3.30.1330.80">
    <property type="entry name" value="Hypothetical protein, similar to alpha- acetolactate decarboxylase, domain 2"/>
    <property type="match status" value="1"/>
</dbReference>
<keyword evidence="2" id="KW-1185">Reference proteome</keyword>
<dbReference type="GO" id="GO:0003680">
    <property type="term" value="F:minor groove of adenine-thymine-rich DNA binding"/>
    <property type="evidence" value="ECO:0000318"/>
    <property type="project" value="GO_Central"/>
</dbReference>
<dbReference type="GO" id="GO:0005634">
    <property type="term" value="C:nucleus"/>
    <property type="evidence" value="ECO:0000318"/>
    <property type="project" value="GO_Central"/>
</dbReference>
<dbReference type="KEGG" id="nnu:104588675"/>
<dbReference type="Pfam" id="PF03479">
    <property type="entry name" value="PCC"/>
    <property type="match status" value="1"/>
</dbReference>
<name>A0A1U7ZCH6_NELNU</name>
<protein>
    <submittedName>
        <fullName evidence="3">AT-hook motif nuclear-localized protein 19-like</fullName>
    </submittedName>
</protein>
<gene>
    <name evidence="3" type="primary">LOC104588675</name>
</gene>
<organism evidence="2 3">
    <name type="scientific">Nelumbo nucifera</name>
    <name type="common">Sacred lotus</name>
    <dbReference type="NCBI Taxonomy" id="4432"/>
    <lineage>
        <taxon>Eukaryota</taxon>
        <taxon>Viridiplantae</taxon>
        <taxon>Streptophyta</taxon>
        <taxon>Embryophyta</taxon>
        <taxon>Tracheophyta</taxon>
        <taxon>Spermatophyta</taxon>
        <taxon>Magnoliopsida</taxon>
        <taxon>Proteales</taxon>
        <taxon>Nelumbonaceae</taxon>
        <taxon>Nelumbo</taxon>
    </lineage>
</organism>
<dbReference type="SUPFAM" id="SSF117856">
    <property type="entry name" value="AF0104/ALDC/Ptd012-like"/>
    <property type="match status" value="1"/>
</dbReference>
<proteinExistence type="predicted"/>